<gene>
    <name evidence="9" type="ORF">Z043_119695</name>
</gene>
<dbReference type="GO" id="GO:0016020">
    <property type="term" value="C:membrane"/>
    <property type="evidence" value="ECO:0007669"/>
    <property type="project" value="UniProtKB-SubCell"/>
</dbReference>
<feature type="non-terminal residue" evidence="9">
    <location>
        <position position="1"/>
    </location>
</feature>
<evidence type="ECO:0000256" key="5">
    <source>
        <dbReference type="SAM" id="Coils"/>
    </source>
</evidence>
<feature type="compositionally biased region" description="Polar residues" evidence="6">
    <location>
        <begin position="648"/>
        <end position="659"/>
    </location>
</feature>
<feature type="region of interest" description="Disordered" evidence="6">
    <location>
        <begin position="1076"/>
        <end position="1100"/>
    </location>
</feature>
<dbReference type="InterPro" id="IPR027882">
    <property type="entry name" value="SOGA1/2-like_CC"/>
</dbReference>
<comment type="caution">
    <text evidence="9">The sequence shown here is derived from an EMBL/GenBank/DDBJ whole genome shotgun (WGS) entry which is preliminary data.</text>
</comment>
<evidence type="ECO:0000313" key="10">
    <source>
        <dbReference type="Proteomes" id="UP000034805"/>
    </source>
</evidence>
<keyword evidence="2" id="KW-0597">Phosphoprotein</keyword>
<organism evidence="9 10">
    <name type="scientific">Scleropages formosus</name>
    <name type="common">Asian bonytongue</name>
    <name type="synonym">Osteoglossum formosum</name>
    <dbReference type="NCBI Taxonomy" id="113540"/>
    <lineage>
        <taxon>Eukaryota</taxon>
        <taxon>Metazoa</taxon>
        <taxon>Chordata</taxon>
        <taxon>Craniata</taxon>
        <taxon>Vertebrata</taxon>
        <taxon>Euteleostomi</taxon>
        <taxon>Actinopterygii</taxon>
        <taxon>Neopterygii</taxon>
        <taxon>Teleostei</taxon>
        <taxon>Osteoglossocephala</taxon>
        <taxon>Osteoglossomorpha</taxon>
        <taxon>Osteoglossiformes</taxon>
        <taxon>Osteoglossidae</taxon>
        <taxon>Scleropages</taxon>
    </lineage>
</organism>
<evidence type="ECO:0000259" key="8">
    <source>
        <dbReference type="Pfam" id="PF14818"/>
    </source>
</evidence>
<evidence type="ECO:0000256" key="2">
    <source>
        <dbReference type="ARBA" id="ARBA00022553"/>
    </source>
</evidence>
<feature type="compositionally biased region" description="Basic and acidic residues" evidence="6">
    <location>
        <begin position="291"/>
        <end position="300"/>
    </location>
</feature>
<feature type="region of interest" description="Disordered" evidence="6">
    <location>
        <begin position="1335"/>
        <end position="1357"/>
    </location>
</feature>
<keyword evidence="3 5" id="KW-0175">Coiled coil</keyword>
<feature type="domain" description="SOGA coiled-coil" evidence="7">
    <location>
        <begin position="148"/>
        <end position="239"/>
    </location>
</feature>
<feature type="region of interest" description="Disordered" evidence="6">
    <location>
        <begin position="644"/>
        <end position="664"/>
    </location>
</feature>
<feature type="domain" description="SOGA coiled-coil" evidence="7">
    <location>
        <begin position="23"/>
        <end position="117"/>
    </location>
</feature>
<comment type="subcellular location">
    <subcellularLocation>
        <location evidence="1">Membrane</location>
    </subcellularLocation>
</comment>
<feature type="compositionally biased region" description="Polar residues" evidence="6">
    <location>
        <begin position="954"/>
        <end position="971"/>
    </location>
</feature>
<evidence type="ECO:0000256" key="1">
    <source>
        <dbReference type="ARBA" id="ARBA00004370"/>
    </source>
</evidence>
<dbReference type="Pfam" id="PF11365">
    <property type="entry name" value="SOGA"/>
    <property type="match status" value="2"/>
</dbReference>
<feature type="region of interest" description="Disordered" evidence="6">
    <location>
        <begin position="1280"/>
        <end position="1304"/>
    </location>
</feature>
<feature type="region of interest" description="Disordered" evidence="6">
    <location>
        <begin position="1117"/>
        <end position="1145"/>
    </location>
</feature>
<feature type="region of interest" description="Disordered" evidence="6">
    <location>
        <begin position="439"/>
        <end position="504"/>
    </location>
</feature>
<sequence>NSLKKRGPRQSNKPDKKLSPQEDSSDLKCQLHFAKEESALMCKKLTKMAKDNESMREELAKYRSLYGDLDASLSVEEVADSPHTREAEVKVHLKLVEEEANLLSRRIVELEVENRGLRAEMDEMKCQELPGGAGHLVLAGGGVVSENMVELQRHLQFVEEEADLLRRSLLEMEEQNKLLMNELNRYKSEQDPEVDSMALSEDSCSAVNEASQEELLKARLQIGELSGKVKKLQYENRVLLSNLQRCDLASYHHSRLAMETDAEAGDSAECVPCHLRREGPVGGENDVPEEQENKTAESDRSAGNTHIETALQCLRLKDYEALLAVRDQAHLVNAAIQLLTTSNSNWLSSSPYRKISPISSCPNDAAEQGGSEKSQSLPLDLPLMEALNSRLDTLQTQLLSFVERVETLGSTDRQQVEGALPLPQMSDIGSCVATELSQLCTPEDQPREITDEHEQPDFRDQSEHRVKGQEAYLTKAEESDNKDSHEDRGTNENEGKETDTAEQQEQVDKLQALLSEARETARGVQEQLSQERQARREDTQNHSQKLAQLQEEHQKALLRRDFQLQSLSLQTRLQQKFWSQEKNLMVQESQQLKQSLLLISLKLRWFLKQWRLGKKLEGEGKDILEVNNVKDLYLLLEEEGLASHQGDNKTTTAEEQSSPGPKDLCQLEKSIKQSSGLSTTLADLKGALQDLSTELREERQGSQELTQQFARAKASWEVERTELKSLITQLECKGGKASLASEKEVPDLKAALKREREEHQHLLADSYAAVMDLTKQLQISERNWSREKLELLERFNQEHTQWEQRLRDAQSKSNQLPQDRISETENLSDSDANRTSIQRDSLLGTFPFVPRREVDGTNGKGRKGQPGGFPNFLMQTDMSDLNKKNWKYLTNETALLEKGDPFKTWDCPTMASSFPGLDLNHECIQRSYTAPDKTGIRIYYSPPVVRRMERQMAKESQQAEPTISFNGNGPQESEDIEEPSSSTYDRWLCKISKQQRELLENGSAAVPSAGIPSPFHDLEISGNLSDDMKEMTNCVRQAIRSSSLERKFKDTASQTVGMASAGTQTAQFVSIGLQTEGPRGSSLQSKSWSPRVSSLASSRSRQISTSLEKVHSRIERPCCSPKYGSPKLQRRVSASSSKLDSSKERSLWNLHHRGQNGSAWARSTTTRDSPVLSGLNDGLSSLFSVVEHSNSVESLWKVDVGNTPGIKAAGKPSGEAGIHRYGIVQEFFRNVCGRAQTPMPPSVDRQHKDSSTTDEAKPECPATAALAGNDSVTKIVNKRFMKQSQRDEQGQSSKELSAKEMSMSSSALEQDGACDCTSQSLTSCFARPSRSAIRHSHIHCKLRSMDSTDEKGDPTQE</sequence>
<feature type="compositionally biased region" description="Basic and acidic residues" evidence="6">
    <location>
        <begin position="444"/>
        <end position="468"/>
    </location>
</feature>
<evidence type="ECO:0000256" key="4">
    <source>
        <dbReference type="ARBA" id="ARBA00023136"/>
    </source>
</evidence>
<feature type="region of interest" description="Disordered" evidence="6">
    <location>
        <begin position="803"/>
        <end position="836"/>
    </location>
</feature>
<dbReference type="GO" id="GO:0005615">
    <property type="term" value="C:extracellular space"/>
    <property type="evidence" value="ECO:0007669"/>
    <property type="project" value="InterPro"/>
</dbReference>
<keyword evidence="4" id="KW-0472">Membrane</keyword>
<evidence type="ECO:0000259" key="7">
    <source>
        <dbReference type="Pfam" id="PF11365"/>
    </source>
</evidence>
<feature type="domain" description="SOGA 1/2-like coiled-coil" evidence="8">
    <location>
        <begin position="771"/>
        <end position="820"/>
    </location>
</feature>
<feature type="compositionally biased region" description="Low complexity" evidence="6">
    <location>
        <begin position="1087"/>
        <end position="1100"/>
    </location>
</feature>
<dbReference type="PANTHER" id="PTHR15742:SF1">
    <property type="entry name" value="PROTEIN SOGA1"/>
    <property type="match status" value="1"/>
</dbReference>
<dbReference type="Proteomes" id="UP000034805">
    <property type="component" value="Unassembled WGS sequence"/>
</dbReference>
<dbReference type="GO" id="GO:0010506">
    <property type="term" value="P:regulation of autophagy"/>
    <property type="evidence" value="ECO:0007669"/>
    <property type="project" value="InterPro"/>
</dbReference>
<feature type="compositionally biased region" description="Basic and acidic residues" evidence="6">
    <location>
        <begin position="475"/>
        <end position="499"/>
    </location>
</feature>
<feature type="compositionally biased region" description="Polar residues" evidence="6">
    <location>
        <begin position="824"/>
        <end position="836"/>
    </location>
</feature>
<dbReference type="PANTHER" id="PTHR15742">
    <property type="entry name" value="GIRDIN"/>
    <property type="match status" value="1"/>
</dbReference>
<feature type="region of interest" description="Disordered" evidence="6">
    <location>
        <begin position="849"/>
        <end position="870"/>
    </location>
</feature>
<feature type="coiled-coil region" evidence="5">
    <location>
        <begin position="93"/>
        <end position="189"/>
    </location>
</feature>
<dbReference type="EMBL" id="JARO02008949">
    <property type="protein sequence ID" value="KPP62133.1"/>
    <property type="molecule type" value="Genomic_DNA"/>
</dbReference>
<feature type="region of interest" description="Disordered" evidence="6">
    <location>
        <begin position="950"/>
        <end position="982"/>
    </location>
</feature>
<reference evidence="9 10" key="1">
    <citation type="submission" date="2015-08" db="EMBL/GenBank/DDBJ databases">
        <title>The genome of the Asian arowana (Scleropages formosus).</title>
        <authorList>
            <person name="Tan M.H."/>
            <person name="Gan H.M."/>
            <person name="Croft L.J."/>
            <person name="Austin C.M."/>
        </authorList>
    </citation>
    <scope>NUCLEOTIDE SEQUENCE [LARGE SCALE GENOMIC DNA]</scope>
    <source>
        <strain evidence="9">Aro1</strain>
    </source>
</reference>
<feature type="region of interest" description="Disordered" evidence="6">
    <location>
        <begin position="518"/>
        <end position="546"/>
    </location>
</feature>
<protein>
    <submittedName>
        <fullName evidence="9">Protein SOGA1-like</fullName>
    </submittedName>
</protein>
<evidence type="ECO:0000256" key="3">
    <source>
        <dbReference type="ARBA" id="ARBA00023054"/>
    </source>
</evidence>
<dbReference type="STRING" id="113540.ENSSFOP00015025229"/>
<name>A0A0P7WFF4_SCLFO</name>
<proteinExistence type="predicted"/>
<accession>A0A0P7WFF4</accession>
<dbReference type="InterPro" id="IPR049885">
    <property type="entry name" value="MTCL1-3"/>
</dbReference>
<feature type="coiled-coil region" evidence="5">
    <location>
        <begin position="681"/>
        <end position="708"/>
    </location>
</feature>
<feature type="region of interest" description="Disordered" evidence="6">
    <location>
        <begin position="1"/>
        <end position="27"/>
    </location>
</feature>
<feature type="compositionally biased region" description="Basic and acidic residues" evidence="6">
    <location>
        <begin position="1343"/>
        <end position="1357"/>
    </location>
</feature>
<evidence type="ECO:0000313" key="9">
    <source>
        <dbReference type="EMBL" id="KPP62133.1"/>
    </source>
</evidence>
<dbReference type="Pfam" id="PF14818">
    <property type="entry name" value="SOGA1-2-like_CC"/>
    <property type="match status" value="1"/>
</dbReference>
<feature type="region of interest" description="Disordered" evidence="6">
    <location>
        <begin position="276"/>
        <end position="303"/>
    </location>
</feature>
<evidence type="ECO:0000256" key="6">
    <source>
        <dbReference type="SAM" id="MobiDB-lite"/>
    </source>
</evidence>
<feature type="region of interest" description="Disordered" evidence="6">
    <location>
        <begin position="1235"/>
        <end position="1268"/>
    </location>
</feature>
<dbReference type="InterPro" id="IPR027881">
    <property type="entry name" value="SOGA_CC"/>
</dbReference>
<feature type="compositionally biased region" description="Basic and acidic residues" evidence="6">
    <location>
        <begin position="1244"/>
        <end position="1258"/>
    </location>
</feature>